<keyword evidence="3" id="KW-1185">Reference proteome</keyword>
<comment type="caution">
    <text evidence="2">The sequence shown here is derived from an EMBL/GenBank/DDBJ whole genome shotgun (WGS) entry which is preliminary data.</text>
</comment>
<protein>
    <submittedName>
        <fullName evidence="2">Uncharacterized protein</fullName>
    </submittedName>
</protein>
<feature type="region of interest" description="Disordered" evidence="1">
    <location>
        <begin position="55"/>
        <end position="78"/>
    </location>
</feature>
<proteinExistence type="predicted"/>
<gene>
    <name evidence="2" type="ORF">AAFF_G00255510</name>
</gene>
<evidence type="ECO:0000256" key="1">
    <source>
        <dbReference type="SAM" id="MobiDB-lite"/>
    </source>
</evidence>
<reference evidence="2" key="1">
    <citation type="journal article" date="2023" name="Science">
        <title>Genome structures resolve the early diversification of teleost fishes.</title>
        <authorList>
            <person name="Parey E."/>
            <person name="Louis A."/>
            <person name="Montfort J."/>
            <person name="Bouchez O."/>
            <person name="Roques C."/>
            <person name="Iampietro C."/>
            <person name="Lluch J."/>
            <person name="Castinel A."/>
            <person name="Donnadieu C."/>
            <person name="Desvignes T."/>
            <person name="Floi Bucao C."/>
            <person name="Jouanno E."/>
            <person name="Wen M."/>
            <person name="Mejri S."/>
            <person name="Dirks R."/>
            <person name="Jansen H."/>
            <person name="Henkel C."/>
            <person name="Chen W.J."/>
            <person name="Zahm M."/>
            <person name="Cabau C."/>
            <person name="Klopp C."/>
            <person name="Thompson A.W."/>
            <person name="Robinson-Rechavi M."/>
            <person name="Braasch I."/>
            <person name="Lecointre G."/>
            <person name="Bobe J."/>
            <person name="Postlethwait J.H."/>
            <person name="Berthelot C."/>
            <person name="Roest Crollius H."/>
            <person name="Guiguen Y."/>
        </authorList>
    </citation>
    <scope>NUCLEOTIDE SEQUENCE</scope>
    <source>
        <strain evidence="2">NC1722</strain>
    </source>
</reference>
<evidence type="ECO:0000313" key="2">
    <source>
        <dbReference type="EMBL" id="KAJ8377593.1"/>
    </source>
</evidence>
<name>A0AAD7RCJ7_9TELE</name>
<dbReference type="EMBL" id="JAINUG010000346">
    <property type="protein sequence ID" value="KAJ8377593.1"/>
    <property type="molecule type" value="Genomic_DNA"/>
</dbReference>
<evidence type="ECO:0000313" key="3">
    <source>
        <dbReference type="Proteomes" id="UP001221898"/>
    </source>
</evidence>
<sequence>MAESLFSALLWVGPSPLFWDSGFWKRRAGSRARVTARSVRSVSTTSRRVPGERICPSVWSGERGSPPAAPPPPHWPAKTTPSVKVTLLHFLFPFGPDNASEEHGESHLRLFFNACCNTRQ</sequence>
<dbReference type="Proteomes" id="UP001221898">
    <property type="component" value="Unassembled WGS sequence"/>
</dbReference>
<accession>A0AAD7RCJ7</accession>
<dbReference type="AlphaFoldDB" id="A0AAD7RCJ7"/>
<organism evidence="2 3">
    <name type="scientific">Aldrovandia affinis</name>
    <dbReference type="NCBI Taxonomy" id="143900"/>
    <lineage>
        <taxon>Eukaryota</taxon>
        <taxon>Metazoa</taxon>
        <taxon>Chordata</taxon>
        <taxon>Craniata</taxon>
        <taxon>Vertebrata</taxon>
        <taxon>Euteleostomi</taxon>
        <taxon>Actinopterygii</taxon>
        <taxon>Neopterygii</taxon>
        <taxon>Teleostei</taxon>
        <taxon>Notacanthiformes</taxon>
        <taxon>Halosauridae</taxon>
        <taxon>Aldrovandia</taxon>
    </lineage>
</organism>